<keyword evidence="12" id="KW-0812">Transmembrane</keyword>
<evidence type="ECO:0000256" key="7">
    <source>
        <dbReference type="ARBA" id="ARBA00023123"/>
    </source>
</evidence>
<feature type="compositionally biased region" description="Polar residues" evidence="11">
    <location>
        <begin position="1209"/>
        <end position="1226"/>
    </location>
</feature>
<comment type="caution">
    <text evidence="16">The sequence shown here is derived from an EMBL/GenBank/DDBJ whole genome shotgun (WGS) entry which is preliminary data.</text>
</comment>
<feature type="domain" description="Myosin motor" evidence="14">
    <location>
        <begin position="153"/>
        <end position="812"/>
    </location>
</feature>
<evidence type="ECO:0000259" key="14">
    <source>
        <dbReference type="PROSITE" id="PS51456"/>
    </source>
</evidence>
<dbReference type="Gene3D" id="1.20.5.190">
    <property type="match status" value="3"/>
</dbReference>
<keyword evidence="3 10" id="KW-0547">Nucleotide-binding</keyword>
<dbReference type="SMART" id="SM00242">
    <property type="entry name" value="MYSc"/>
    <property type="match status" value="1"/>
</dbReference>
<keyword evidence="2" id="KW-0677">Repeat</keyword>
<dbReference type="PANTHER" id="PTHR13140">
    <property type="entry name" value="MYOSIN"/>
    <property type="match status" value="1"/>
</dbReference>
<keyword evidence="4 10" id="KW-0067">ATP-binding</keyword>
<accession>A0A103XNZ0</accession>
<evidence type="ECO:0000256" key="1">
    <source>
        <dbReference type="ARBA" id="ARBA00008049"/>
    </source>
</evidence>
<dbReference type="EMBL" id="LEKV01004559">
    <property type="protein sequence ID" value="KVH94281.1"/>
    <property type="molecule type" value="Genomic_DNA"/>
</dbReference>
<dbReference type="Gene3D" id="3.40.850.10">
    <property type="entry name" value="Kinesin motor domain"/>
    <property type="match status" value="2"/>
</dbReference>
<dbReference type="InterPro" id="IPR036961">
    <property type="entry name" value="Kinesin_motor_dom_sf"/>
</dbReference>
<name>A0A103XNZ0_CYNCS</name>
<dbReference type="GO" id="GO:0005524">
    <property type="term" value="F:ATP binding"/>
    <property type="evidence" value="ECO:0007669"/>
    <property type="project" value="UniProtKB-UniRule"/>
</dbReference>
<dbReference type="InterPro" id="IPR004009">
    <property type="entry name" value="SH3_Myosin"/>
</dbReference>
<feature type="transmembrane region" description="Helical" evidence="12">
    <location>
        <begin position="45"/>
        <end position="65"/>
    </location>
</feature>
<dbReference type="Pfam" id="PF00063">
    <property type="entry name" value="Myosin_head"/>
    <property type="match status" value="2"/>
</dbReference>
<evidence type="ECO:0000259" key="13">
    <source>
        <dbReference type="PROSITE" id="PS51126"/>
    </source>
</evidence>
<evidence type="ECO:0000256" key="2">
    <source>
        <dbReference type="ARBA" id="ARBA00022737"/>
    </source>
</evidence>
<evidence type="ECO:0000256" key="4">
    <source>
        <dbReference type="ARBA" id="ARBA00022840"/>
    </source>
</evidence>
<evidence type="ECO:0000313" key="17">
    <source>
        <dbReference type="Proteomes" id="UP000243975"/>
    </source>
</evidence>
<dbReference type="GO" id="GO:0005737">
    <property type="term" value="C:cytoplasm"/>
    <property type="evidence" value="ECO:0007669"/>
    <property type="project" value="TreeGrafter"/>
</dbReference>
<dbReference type="Pfam" id="PF02736">
    <property type="entry name" value="Myosin_N"/>
    <property type="match status" value="1"/>
</dbReference>
<dbReference type="GO" id="GO:0005516">
    <property type="term" value="F:calmodulin binding"/>
    <property type="evidence" value="ECO:0007669"/>
    <property type="project" value="UniProtKB-KW"/>
</dbReference>
<dbReference type="Pfam" id="PF00612">
    <property type="entry name" value="IQ"/>
    <property type="match status" value="4"/>
</dbReference>
<keyword evidence="7 10" id="KW-0518">Myosin</keyword>
<evidence type="ECO:0000256" key="12">
    <source>
        <dbReference type="SAM" id="Phobius"/>
    </source>
</evidence>
<evidence type="ECO:0000256" key="11">
    <source>
        <dbReference type="SAM" id="MobiDB-lite"/>
    </source>
</evidence>
<feature type="domain" description="Dilute" evidence="13">
    <location>
        <begin position="1292"/>
        <end position="1561"/>
    </location>
</feature>
<dbReference type="PRINTS" id="PR00193">
    <property type="entry name" value="MYOSINHEAVY"/>
</dbReference>
<dbReference type="Pfam" id="PF01843">
    <property type="entry name" value="DIL"/>
    <property type="match status" value="1"/>
</dbReference>
<keyword evidence="6" id="KW-0175">Coiled coil</keyword>
<dbReference type="Gene3D" id="1.20.120.720">
    <property type="entry name" value="Myosin VI head, motor domain, U50 subdomain"/>
    <property type="match status" value="1"/>
</dbReference>
<dbReference type="SMART" id="SM01132">
    <property type="entry name" value="DIL"/>
    <property type="match status" value="1"/>
</dbReference>
<comment type="similarity">
    <text evidence="1">Belongs to the TRAFAC class myosin-kinesin ATPase superfamily. Myosin family. Plant myosin class XI subfamily.</text>
</comment>
<dbReference type="PANTHER" id="PTHR13140:SF836">
    <property type="entry name" value="MYOSIN-6"/>
    <property type="match status" value="1"/>
</dbReference>
<dbReference type="InterPro" id="IPR002710">
    <property type="entry name" value="Dilute_dom"/>
</dbReference>
<dbReference type="OMA" id="GNDHMAY"/>
<evidence type="ECO:0000256" key="6">
    <source>
        <dbReference type="ARBA" id="ARBA00023054"/>
    </source>
</evidence>
<protein>
    <submittedName>
        <fullName evidence="16">Dil domain-containing protein</fullName>
    </submittedName>
</protein>
<feature type="domain" description="Myosin N-terminal SH3-like" evidence="15">
    <location>
        <begin position="99"/>
        <end position="148"/>
    </location>
</feature>
<evidence type="ECO:0000313" key="16">
    <source>
        <dbReference type="EMBL" id="KVH94281.1"/>
    </source>
</evidence>
<keyword evidence="8 10" id="KW-0505">Motor protein</keyword>
<dbReference type="GO" id="GO:0030048">
    <property type="term" value="P:actin filament-based movement"/>
    <property type="evidence" value="ECO:0007669"/>
    <property type="project" value="UniProtKB-ARBA"/>
</dbReference>
<dbReference type="CDD" id="cd23767">
    <property type="entry name" value="IQCD"/>
    <property type="match status" value="1"/>
</dbReference>
<dbReference type="GO" id="GO:0016020">
    <property type="term" value="C:membrane"/>
    <property type="evidence" value="ECO:0007669"/>
    <property type="project" value="TreeGrafter"/>
</dbReference>
<evidence type="ECO:0000256" key="5">
    <source>
        <dbReference type="ARBA" id="ARBA00022860"/>
    </source>
</evidence>
<reference evidence="16 17" key="1">
    <citation type="journal article" date="2016" name="Sci. Rep.">
        <title>The genome sequence of the outbreeding globe artichoke constructed de novo incorporating a phase-aware low-pass sequencing strategy of F1 progeny.</title>
        <authorList>
            <person name="Scaglione D."/>
            <person name="Reyes-Chin-Wo S."/>
            <person name="Acquadro A."/>
            <person name="Froenicke L."/>
            <person name="Portis E."/>
            <person name="Beitel C."/>
            <person name="Tirone M."/>
            <person name="Mauro R."/>
            <person name="Lo Monaco A."/>
            <person name="Mauromicale G."/>
            <person name="Faccioli P."/>
            <person name="Cattivelli L."/>
            <person name="Rieseberg L."/>
            <person name="Michelmore R."/>
            <person name="Lanteri S."/>
        </authorList>
    </citation>
    <scope>NUCLEOTIDE SEQUENCE [LARGE SCALE GENOMIC DNA]</scope>
    <source>
        <strain evidence="16">2C</strain>
    </source>
</reference>
<dbReference type="SUPFAM" id="SSF52540">
    <property type="entry name" value="P-loop containing nucleoside triphosphate hydrolases"/>
    <property type="match status" value="2"/>
</dbReference>
<keyword evidence="12" id="KW-0472">Membrane</keyword>
<feature type="non-terminal residue" evidence="16">
    <location>
        <position position="1"/>
    </location>
</feature>
<dbReference type="PROSITE" id="PS51456">
    <property type="entry name" value="MYOSIN_MOTOR"/>
    <property type="match status" value="1"/>
</dbReference>
<evidence type="ECO:0000259" key="15">
    <source>
        <dbReference type="PROSITE" id="PS51844"/>
    </source>
</evidence>
<dbReference type="Gene3D" id="6.20.240.20">
    <property type="match status" value="1"/>
</dbReference>
<dbReference type="CDD" id="cd01384">
    <property type="entry name" value="MYSc_Myo11"/>
    <property type="match status" value="1"/>
</dbReference>
<dbReference type="PROSITE" id="PS51126">
    <property type="entry name" value="DILUTE"/>
    <property type="match status" value="1"/>
</dbReference>
<dbReference type="InterPro" id="IPR036018">
    <property type="entry name" value="MYSc_Myo11"/>
</dbReference>
<dbReference type="GO" id="GO:0000146">
    <property type="term" value="F:microfilament motor activity"/>
    <property type="evidence" value="ECO:0007669"/>
    <property type="project" value="TreeGrafter"/>
</dbReference>
<dbReference type="PROSITE" id="PS51844">
    <property type="entry name" value="SH3_LIKE"/>
    <property type="match status" value="1"/>
</dbReference>
<keyword evidence="5" id="KW-0112">Calmodulin-binding</keyword>
<dbReference type="SMART" id="SM00015">
    <property type="entry name" value="IQ"/>
    <property type="match status" value="5"/>
</dbReference>
<evidence type="ECO:0000256" key="9">
    <source>
        <dbReference type="ARBA" id="ARBA00023203"/>
    </source>
</evidence>
<dbReference type="InterPro" id="IPR000048">
    <property type="entry name" value="IQ_motif_EF-hand-BS"/>
</dbReference>
<keyword evidence="9 10" id="KW-0009">Actin-binding</keyword>
<dbReference type="Gramene" id="KVH94281">
    <property type="protein sequence ID" value="KVH94281"/>
    <property type="gene ID" value="Ccrd_003676"/>
</dbReference>
<dbReference type="GO" id="GO:0016459">
    <property type="term" value="C:myosin complex"/>
    <property type="evidence" value="ECO:0007669"/>
    <property type="project" value="UniProtKB-KW"/>
</dbReference>
<keyword evidence="17" id="KW-1185">Reference proteome</keyword>
<proteinExistence type="inferred from homology"/>
<organism evidence="16 17">
    <name type="scientific">Cynara cardunculus var. scolymus</name>
    <name type="common">Globe artichoke</name>
    <name type="synonym">Cynara scolymus</name>
    <dbReference type="NCBI Taxonomy" id="59895"/>
    <lineage>
        <taxon>Eukaryota</taxon>
        <taxon>Viridiplantae</taxon>
        <taxon>Streptophyta</taxon>
        <taxon>Embryophyta</taxon>
        <taxon>Tracheophyta</taxon>
        <taxon>Spermatophyta</taxon>
        <taxon>Magnoliopsida</taxon>
        <taxon>eudicotyledons</taxon>
        <taxon>Gunneridae</taxon>
        <taxon>Pentapetalae</taxon>
        <taxon>asterids</taxon>
        <taxon>campanulids</taxon>
        <taxon>Asterales</taxon>
        <taxon>Asteraceae</taxon>
        <taxon>Carduoideae</taxon>
        <taxon>Cardueae</taxon>
        <taxon>Carduinae</taxon>
        <taxon>Cynara</taxon>
    </lineage>
</organism>
<feature type="compositionally biased region" description="Basic and acidic residues" evidence="11">
    <location>
        <begin position="1233"/>
        <end position="1245"/>
    </location>
</feature>
<sequence length="1620" mass="183304">MNSDRFRTTCEGTHSEKNTTNVIIIDRLSTKLGISFLLDIRFKSMAALLLDLLILTAAALLPDLIQASLLKNGRVCLILVSMNGQGEVVMMSAASVSVGVGSLVWVEDPVEAWIDGKVVEATGADIKVVSTSGKTVVAKASNVYPKDAEAPPCGVDDMTKLAYLHEPGVLSNLRSRYDINEIYTYTGSILIAVNPFTRLPHLYDSHMMAQYKGAGFGELSPHPFAVADAAYRVMMNEGISQSILVSGESGAGKTESTKQLMRYLAYMGGRAASEGRSVEQKVLESNPVLEAFGNAKTDRQRFKLGDPRTFHYLNQSNCYQIDGLDEAKEYIATRNAMDVVGINSEEQDAIFRVVAAILHLGNIEFAKGKEIDSSVPKDEKSLFHLRTAAELFMCDVKALEDCLCKRVIVTRDETITKWLDPESAAVSRDALAKIAYSRLVDKINSSIGQDSRSKYIIGVLDIYGFESFKTNRCFTELYVAGLSMSHSELLLPAFPKCQASNCSRNLSPDGRLAACILIFYLIPCPKFGSFEQFCINLTNEKLQQHFNQHVFKMEQEEYTKEEINWSYIEFIDNQDILDLIEKKPGGIIALLDEAWSTHETFSQKLYQTFKNHKRFAKPKLARSDFTICHYAGDVTYQTELFLDKNKDYVIAEHQALLSASKCFFVSNLFPTSSEESSKSSKFSSIGTRFKQQLQQLLETLSSTEPHYIRCVKPNNLLKPAIFENHNVLQQLRCGGVLEAIRISCAGYPTRKAFDDFVDRFGILAPEVLDGSTDEIAACKRLLEKIGLEGYQIGKTKVFLRAGQMAELDARRTEVLGRSASIIQRKVRSYMAQKSYMLLRRSVLQIQSVCRGQLARQVFESMRIEASCLRIQRELRMYLARKAYREVCFSAVAIQTGLRGMAARNELRVRRQTKAAIIIQIMNSSSPCPWLYVGFHRMVYDVCIPNQHFLRGWFTTDMRHCRKFLSHLQFAKLKKAAIVTQCAWRGKVARSELRKLKMVSCSSPFSCTTCLMSSLRFLCHCTFSLIMAHIFLESTIWLVLLSWTIKTIIKNVAARETGALQAAKNKLEKQVEELTWRLQLEKRIRADLEEAKTQENGKLQSALQEMEVQFKETKELLMKERDTAKKEIEKIPLIQEVPVVDHELMDKLTAENQKLKALIGSLEKKIGDTKKKYEESNKLSEERLKQALEAETKIIQLKTAMQSLQEKVSDMASENQILRQQEPQTPARNLVAESDGKPKRPPIDRQHENVDALIECVMKDTGFSQGKPVAAFTIYKCLLHWKSFEAERTSVFDRLIQMIGSAIENQDNNEHMAYWLSNTSTLFLAAAAAALEVVRQVEAKYPALLFKQQLTAYAPRTSKGVLRSGRSFGKDSQSSHWQAISLELNKHCLNFYYCMKLNCNSSERYFEVKISHMHQFQVPPIIVQKIFTQIFSYINVQLFNSILLELSSFASLLLRRECCTFSNGEYVKSGLAELEVWCGQAKEEYAGSAWDELKHIRQAVGFLVIHQKYMISYDDITNDLCPILSVQQLYRICTLYWDDNYNTRSVSQDVSATCEISSLLEPPINQTVSVIWYVNYPDYMLSLTSIPFSVDDLSTSLKVNDFADVKPAAELVQNPAFLFLL</sequence>
<dbReference type="GO" id="GO:0051015">
    <property type="term" value="F:actin filament binding"/>
    <property type="evidence" value="ECO:0007669"/>
    <property type="project" value="TreeGrafter"/>
</dbReference>
<dbReference type="Proteomes" id="UP000243975">
    <property type="component" value="Unassembled WGS sequence"/>
</dbReference>
<dbReference type="PROSITE" id="PS50096">
    <property type="entry name" value="IQ"/>
    <property type="match status" value="5"/>
</dbReference>
<feature type="region of interest" description="Disordered" evidence="11">
    <location>
        <begin position="1209"/>
        <end position="1245"/>
    </location>
</feature>
<dbReference type="Gene3D" id="1.20.58.530">
    <property type="match status" value="1"/>
</dbReference>
<dbReference type="InterPro" id="IPR001609">
    <property type="entry name" value="Myosin_head_motor_dom-like"/>
</dbReference>
<dbReference type="GO" id="GO:0007015">
    <property type="term" value="P:actin filament organization"/>
    <property type="evidence" value="ECO:0007669"/>
    <property type="project" value="TreeGrafter"/>
</dbReference>
<keyword evidence="12" id="KW-1133">Transmembrane helix</keyword>
<dbReference type="FunFam" id="1.20.5.190:FF:000018">
    <property type="entry name" value="Myosin XI D"/>
    <property type="match status" value="1"/>
</dbReference>
<dbReference type="STRING" id="59895.A0A103XNZ0"/>
<gene>
    <name evidence="16" type="ORF">Ccrd_003676</name>
</gene>
<evidence type="ECO:0000256" key="10">
    <source>
        <dbReference type="PROSITE-ProRule" id="PRU00782"/>
    </source>
</evidence>
<evidence type="ECO:0000256" key="3">
    <source>
        <dbReference type="ARBA" id="ARBA00022741"/>
    </source>
</evidence>
<feature type="region of interest" description="Actin-binding" evidence="10">
    <location>
        <begin position="693"/>
        <end position="715"/>
    </location>
</feature>
<feature type="binding site" evidence="10">
    <location>
        <begin position="247"/>
        <end position="254"/>
    </location>
    <ligand>
        <name>ATP</name>
        <dbReference type="ChEBI" id="CHEBI:30616"/>
    </ligand>
</feature>
<dbReference type="InterPro" id="IPR027417">
    <property type="entry name" value="P-loop_NTPase"/>
</dbReference>
<evidence type="ECO:0000256" key="8">
    <source>
        <dbReference type="ARBA" id="ARBA00023175"/>
    </source>
</evidence>